<sequence>MLNFHEVGVRGVMRWKRLCQCSKYHSGVGVFGHRPHNINDAELSQEVIKRRYENCRAQQLVDAYRTHGHLKATVDNVYYRNEDKNIKELQISRYGLSPEDHVDFGLLYGYNGNKPVKSLVEELDAIYCGPISYEFSYLETEAEREWFAQRIEGSSDTIDNDRRKEIVKELLESQAWDKFLGIKYATVKRYCGEGAESLLTFFSSLFKLTTSEGVEHVFLAMAHRGKLNALSGVLKCPPVKIFHKFSGKPEFPDEANAACDISTHLGASVDIVVNNKSVRFSLLNNPSHLEASNPVSMGKTRSRQLQLKEGDYSLDRSSRMGDKTLNVQIHGDAAFAGQGVNQETLMLSQVPHFHVGGSLHIVVNNQLGFTLPALRGRSCRYVTDLAKVISAPVIHVNGDYPELVEKATNIAFEYQRKFRKDVFIDYNCFRRHGHNELDDPTFTNPLLYKVIYGRKSIPDIYADKLVSDGVITEEDVRKINTEYTKYLQSQYEAVNSYNPEISYYQNQWSKMSAAPIAVEIWDTGVDLGVLKLVGHASVTTPADFNIHPNLTKHHVKNRLLKISDEKQIDWATAEALAFGSLLIEGRHVRISGQDVGRGTFSHRHVMLVDQETESIHIPLNHIHEDQKGFLEVANSILSEEAVLGFEYGMAFDNPDNLIIWEAQFGDFYNGAQIIVDTFIASGEAKWVRSNGLVMLLPHGYDGAASEHSSCRMERFLQQTDSLESAPDSEAVCLHVANPTTPAQYFHLLRRQVVRNYRKPLVVVAPKLLLRLAEAVSPLSDFTPRTHFHPVIGDYLADPLKVKRVILVSGKHYYELHKERVKGKVDDVAIIRLEALSPFPLQGLQKELEKYPNARKFIWSQEEHRNMGAWTFVKPRFENLLGRKLVYAGRKEAATPAVGKGKKKEKKDKEGGEDKKKAKKGAARVKKGKSKGRCQVDMLTEAAMDNVYYACHNVQELLQARGFHPPDAIKKKKKGKR</sequence>
<keyword evidence="2" id="KW-1185">Reference proteome</keyword>
<comment type="caution">
    <text evidence="1">The sequence shown here is derived from an EMBL/GenBank/DDBJ whole genome shotgun (WGS) entry which is preliminary data.</text>
</comment>
<protein>
    <submittedName>
        <fullName evidence="1">Uncharacterized protein</fullName>
    </submittedName>
</protein>
<evidence type="ECO:0000313" key="2">
    <source>
        <dbReference type="Proteomes" id="UP000824533"/>
    </source>
</evidence>
<dbReference type="Proteomes" id="UP000824533">
    <property type="component" value="Linkage Group LG11"/>
</dbReference>
<proteinExistence type="predicted"/>
<organism evidence="1 2">
    <name type="scientific">Dendrolimus kikuchii</name>
    <dbReference type="NCBI Taxonomy" id="765133"/>
    <lineage>
        <taxon>Eukaryota</taxon>
        <taxon>Metazoa</taxon>
        <taxon>Ecdysozoa</taxon>
        <taxon>Arthropoda</taxon>
        <taxon>Hexapoda</taxon>
        <taxon>Insecta</taxon>
        <taxon>Pterygota</taxon>
        <taxon>Neoptera</taxon>
        <taxon>Endopterygota</taxon>
        <taxon>Lepidoptera</taxon>
        <taxon>Glossata</taxon>
        <taxon>Ditrysia</taxon>
        <taxon>Bombycoidea</taxon>
        <taxon>Lasiocampidae</taxon>
        <taxon>Dendrolimus</taxon>
    </lineage>
</organism>
<accession>A0ACC1D1T7</accession>
<evidence type="ECO:0000313" key="1">
    <source>
        <dbReference type="EMBL" id="KAJ0177929.1"/>
    </source>
</evidence>
<dbReference type="EMBL" id="CM034397">
    <property type="protein sequence ID" value="KAJ0177929.1"/>
    <property type="molecule type" value="Genomic_DNA"/>
</dbReference>
<reference evidence="1 2" key="1">
    <citation type="journal article" date="2021" name="Front. Genet.">
        <title>Chromosome-Level Genome Assembly Reveals Significant Gene Expansion in the Toll and IMD Signaling Pathways of Dendrolimus kikuchii.</title>
        <authorList>
            <person name="Zhou J."/>
            <person name="Wu P."/>
            <person name="Xiong Z."/>
            <person name="Liu N."/>
            <person name="Zhao N."/>
            <person name="Ji M."/>
            <person name="Qiu Y."/>
            <person name="Yang B."/>
        </authorList>
    </citation>
    <scope>NUCLEOTIDE SEQUENCE [LARGE SCALE GENOMIC DNA]</scope>
    <source>
        <strain evidence="1">Ann1</strain>
    </source>
</reference>
<name>A0ACC1D1T7_9NEOP</name>
<gene>
    <name evidence="1" type="ORF">K1T71_006802</name>
</gene>